<evidence type="ECO:0000256" key="5">
    <source>
        <dbReference type="ARBA" id="ARBA00022847"/>
    </source>
</evidence>
<feature type="compositionally biased region" description="Basic and acidic residues" evidence="8">
    <location>
        <begin position="1"/>
        <end position="10"/>
    </location>
</feature>
<feature type="transmembrane region" description="Helical" evidence="9">
    <location>
        <begin position="202"/>
        <end position="220"/>
    </location>
</feature>
<evidence type="ECO:0000256" key="9">
    <source>
        <dbReference type="SAM" id="Phobius"/>
    </source>
</evidence>
<reference evidence="12" key="3">
    <citation type="journal article" date="2014" name="Nature">
        <title>Elephant shark genome provides unique insights into gnathostome evolution.</title>
        <authorList>
            <consortium name="International Elephant Shark Genome Sequencing Consortium"/>
            <person name="Venkatesh B."/>
            <person name="Lee A.P."/>
            <person name="Ravi V."/>
            <person name="Maurya A.K."/>
            <person name="Lian M.M."/>
            <person name="Swann J.B."/>
            <person name="Ohta Y."/>
            <person name="Flajnik M.F."/>
            <person name="Sutoh Y."/>
            <person name="Kasahara M."/>
            <person name="Hoon S."/>
            <person name="Gangu V."/>
            <person name="Roy S.W."/>
            <person name="Irimia M."/>
            <person name="Korzh V."/>
            <person name="Kondrychyn I."/>
            <person name="Lim Z.W."/>
            <person name="Tay B.H."/>
            <person name="Tohari S."/>
            <person name="Kong K.W."/>
            <person name="Ho S."/>
            <person name="Lorente-Galdos B."/>
            <person name="Quilez J."/>
            <person name="Marques-Bonet T."/>
            <person name="Raney B.J."/>
            <person name="Ingham P.W."/>
            <person name="Tay A."/>
            <person name="Hillier L.W."/>
            <person name="Minx P."/>
            <person name="Boehm T."/>
            <person name="Wilson R.K."/>
            <person name="Brenner S."/>
            <person name="Warren W.C."/>
        </authorList>
    </citation>
    <scope>NUCLEOTIDE SEQUENCE [LARGE SCALE GENOMIC DNA]</scope>
</reference>
<keyword evidence="12" id="KW-1185">Reference proteome</keyword>
<dbReference type="Pfam" id="PF24690">
    <property type="entry name" value="NTCP5_P3_N"/>
    <property type="match status" value="1"/>
</dbReference>
<dbReference type="GO" id="GO:0016020">
    <property type="term" value="C:membrane"/>
    <property type="evidence" value="ECO:0007669"/>
    <property type="project" value="UniProtKB-SubCell"/>
</dbReference>
<keyword evidence="4 9" id="KW-0812">Transmembrane</keyword>
<keyword evidence="7 9" id="KW-0472">Membrane</keyword>
<dbReference type="Ensembl" id="ENSCMIT00000035062.1">
    <property type="protein sequence ID" value="ENSCMIP00000034543.1"/>
    <property type="gene ID" value="ENSCMIG00000014636.1"/>
</dbReference>
<evidence type="ECO:0000256" key="6">
    <source>
        <dbReference type="ARBA" id="ARBA00022989"/>
    </source>
</evidence>
<keyword evidence="5" id="KW-0769">Symport</keyword>
<protein>
    <submittedName>
        <fullName evidence="11">Solute carrier family 10 member 3</fullName>
    </submittedName>
</protein>
<name>A0A4W3J8X9_CALMI</name>
<reference evidence="11" key="4">
    <citation type="submission" date="2025-08" db="UniProtKB">
        <authorList>
            <consortium name="Ensembl"/>
        </authorList>
    </citation>
    <scope>IDENTIFICATION</scope>
</reference>
<proteinExistence type="inferred from homology"/>
<dbReference type="PANTHER" id="PTHR10361:SF3">
    <property type="entry name" value="P3 PROTEIN"/>
    <property type="match status" value="1"/>
</dbReference>
<organism evidence="11 12">
    <name type="scientific">Callorhinchus milii</name>
    <name type="common">Ghost shark</name>
    <dbReference type="NCBI Taxonomy" id="7868"/>
    <lineage>
        <taxon>Eukaryota</taxon>
        <taxon>Metazoa</taxon>
        <taxon>Chordata</taxon>
        <taxon>Craniata</taxon>
        <taxon>Vertebrata</taxon>
        <taxon>Chondrichthyes</taxon>
        <taxon>Holocephali</taxon>
        <taxon>Chimaeriformes</taxon>
        <taxon>Callorhinchidae</taxon>
        <taxon>Callorhinchus</taxon>
    </lineage>
</organism>
<reference evidence="11" key="5">
    <citation type="submission" date="2025-09" db="UniProtKB">
        <authorList>
            <consortium name="Ensembl"/>
        </authorList>
    </citation>
    <scope>IDENTIFICATION</scope>
</reference>
<evidence type="ECO:0000256" key="7">
    <source>
        <dbReference type="ARBA" id="ARBA00023136"/>
    </source>
</evidence>
<gene>
    <name evidence="11" type="primary">slc10a3</name>
</gene>
<comment type="similarity">
    <text evidence="2">Belongs to the bile acid:sodium symporter (BASS) (TC 2.A.28) family.</text>
</comment>
<evidence type="ECO:0000256" key="4">
    <source>
        <dbReference type="ARBA" id="ARBA00022692"/>
    </source>
</evidence>
<dbReference type="Gene3D" id="1.20.1530.20">
    <property type="match status" value="1"/>
</dbReference>
<reference evidence="12" key="2">
    <citation type="journal article" date="2007" name="PLoS Biol.">
        <title>Survey sequencing and comparative analysis of the elephant shark (Callorhinchus milii) genome.</title>
        <authorList>
            <person name="Venkatesh B."/>
            <person name="Kirkness E.F."/>
            <person name="Loh Y.H."/>
            <person name="Halpern A.L."/>
            <person name="Lee A.P."/>
            <person name="Johnson J."/>
            <person name="Dandona N."/>
            <person name="Viswanathan L.D."/>
            <person name="Tay A."/>
            <person name="Venter J.C."/>
            <person name="Strausberg R.L."/>
            <person name="Brenner S."/>
        </authorList>
    </citation>
    <scope>NUCLEOTIDE SEQUENCE [LARGE SCALE GENOMIC DNA]</scope>
</reference>
<reference evidence="12" key="1">
    <citation type="journal article" date="2006" name="Science">
        <title>Ancient noncoding elements conserved in the human genome.</title>
        <authorList>
            <person name="Venkatesh B."/>
            <person name="Kirkness E.F."/>
            <person name="Loh Y.H."/>
            <person name="Halpern A.L."/>
            <person name="Lee A.P."/>
            <person name="Johnson J."/>
            <person name="Dandona N."/>
            <person name="Viswanathan L.D."/>
            <person name="Tay A."/>
            <person name="Venter J.C."/>
            <person name="Strausberg R.L."/>
            <person name="Brenner S."/>
        </authorList>
    </citation>
    <scope>NUCLEOTIDE SEQUENCE [LARGE SCALE GENOMIC DNA]</scope>
</reference>
<dbReference type="InterPro" id="IPR002657">
    <property type="entry name" value="BilAc:Na_symport/Acr3"/>
</dbReference>
<feature type="transmembrane region" description="Helical" evidence="9">
    <location>
        <begin position="299"/>
        <end position="316"/>
    </location>
</feature>
<feature type="transmembrane region" description="Helical" evidence="9">
    <location>
        <begin position="328"/>
        <end position="349"/>
    </location>
</feature>
<accession>A0A4W3J8X9</accession>
<dbReference type="GO" id="GO:0008508">
    <property type="term" value="F:bile acid:sodium symporter activity"/>
    <property type="evidence" value="ECO:0007669"/>
    <property type="project" value="TreeGrafter"/>
</dbReference>
<feature type="transmembrane region" description="Helical" evidence="9">
    <location>
        <begin position="361"/>
        <end position="383"/>
    </location>
</feature>
<evidence type="ECO:0000313" key="11">
    <source>
        <dbReference type="Ensembl" id="ENSCMIP00000034543.1"/>
    </source>
</evidence>
<keyword evidence="6 9" id="KW-1133">Transmembrane helix</keyword>
<dbReference type="InterPro" id="IPR057103">
    <property type="entry name" value="NTCP5_P3_N"/>
</dbReference>
<dbReference type="InterPro" id="IPR038770">
    <property type="entry name" value="Na+/solute_symporter_sf"/>
</dbReference>
<dbReference type="GeneTree" id="ENSGT00950000182808"/>
<feature type="domain" description="NTCP5/P3 N-terminal" evidence="10">
    <location>
        <begin position="48"/>
        <end position="150"/>
    </location>
</feature>
<evidence type="ECO:0000256" key="3">
    <source>
        <dbReference type="ARBA" id="ARBA00022448"/>
    </source>
</evidence>
<evidence type="ECO:0000256" key="2">
    <source>
        <dbReference type="ARBA" id="ARBA00006528"/>
    </source>
</evidence>
<dbReference type="AlphaFoldDB" id="A0A4W3J8X9"/>
<evidence type="ECO:0000313" key="12">
    <source>
        <dbReference type="Proteomes" id="UP000314986"/>
    </source>
</evidence>
<feature type="region of interest" description="Disordered" evidence="8">
    <location>
        <begin position="1"/>
        <end position="42"/>
    </location>
</feature>
<feature type="transmembrane region" description="Helical" evidence="9">
    <location>
        <begin position="232"/>
        <end position="252"/>
    </location>
</feature>
<comment type="subcellular location">
    <subcellularLocation>
        <location evidence="1">Membrane</location>
        <topology evidence="1">Multi-pass membrane protein</topology>
    </subcellularLocation>
</comment>
<dbReference type="InterPro" id="IPR004710">
    <property type="entry name" value="Bilac:Na_transpt"/>
</dbReference>
<dbReference type="Pfam" id="PF01758">
    <property type="entry name" value="SBF"/>
    <property type="match status" value="1"/>
</dbReference>
<evidence type="ECO:0000256" key="1">
    <source>
        <dbReference type="ARBA" id="ARBA00004141"/>
    </source>
</evidence>
<dbReference type="InParanoid" id="A0A4W3J8X9"/>
<keyword evidence="3" id="KW-0813">Transport</keyword>
<dbReference type="Proteomes" id="UP000314986">
    <property type="component" value="Unassembled WGS sequence"/>
</dbReference>
<feature type="transmembrane region" description="Helical" evidence="9">
    <location>
        <begin position="259"/>
        <end position="279"/>
    </location>
</feature>
<dbReference type="PANTHER" id="PTHR10361">
    <property type="entry name" value="SODIUM-BILE ACID COTRANSPORTER"/>
    <property type="match status" value="1"/>
</dbReference>
<sequence>GERERERGSEDEAVTLWGELRSQRREPDISAQQNHSRSSSSTDLTRYYVHIGDGSSEEFDFPENTKGIIVISSGYGIGWEELTVESMDPDVLRVLNISNAQTVGFEKSYIVSIQSGMAGSAALLIRLLDGTSAEPTVVAERSDYTIKVSPNDEAVGYAALAHFSRNPVLYALLPLIFINKCAFGCKVEISVLRGLLKQPHPVILGMIGQFVLMPLYGYALSQMFSLPKALSLGLIITCSTPGGGGGYLYSLLLGGDVTLAISMTLLSTVVATGMMPLSSSLYSHVLNVHETLYVPFSKILITLLFIAIPISTGMFIKYKFPKLSKILLLLIRPLSFILIVGGLFMAYQMGADILSNVRNEIILAGIAVPVFGLFIGYLMAYCLSLPVPLCKTVSIEIGVQNSLLALAVLQLSFRRFEADFASQAPFIVALSSTSEMLIVVNGGCGSLFPIPFVLGKYFSKHSICL</sequence>
<dbReference type="OMA" id="IQLMDPH"/>
<evidence type="ECO:0000256" key="8">
    <source>
        <dbReference type="SAM" id="MobiDB-lite"/>
    </source>
</evidence>
<evidence type="ECO:0000259" key="10">
    <source>
        <dbReference type="Pfam" id="PF24690"/>
    </source>
</evidence>